<evidence type="ECO:0000313" key="1">
    <source>
        <dbReference type="EMBL" id="AZE54072.1"/>
    </source>
</evidence>
<dbReference type="Proteomes" id="UP000268696">
    <property type="component" value="Chromosome"/>
</dbReference>
<organism evidence="1 2">
    <name type="scientific">Pseudomonas synxantha</name>
    <dbReference type="NCBI Taxonomy" id="47883"/>
    <lineage>
        <taxon>Bacteria</taxon>
        <taxon>Pseudomonadati</taxon>
        <taxon>Pseudomonadota</taxon>
        <taxon>Gammaproteobacteria</taxon>
        <taxon>Pseudomonadales</taxon>
        <taxon>Pseudomonadaceae</taxon>
        <taxon>Pseudomonas</taxon>
    </lineage>
</organism>
<evidence type="ECO:0000313" key="2">
    <source>
        <dbReference type="Proteomes" id="UP000268696"/>
    </source>
</evidence>
<proteinExistence type="predicted"/>
<dbReference type="EMBL" id="CP027754">
    <property type="protein sequence ID" value="AZE54072.1"/>
    <property type="molecule type" value="Genomic_DNA"/>
</dbReference>
<dbReference type="AlphaFoldDB" id="A0A3G7U5Y9"/>
<reference evidence="1 2" key="1">
    <citation type="submission" date="2018-03" db="EMBL/GenBank/DDBJ databases">
        <title>Diversity of phytobeneficial traits revealed by whole-genome analysis of worldwide-isolated phenazine-producing Pseudomonas spp.</title>
        <authorList>
            <person name="Biessy A."/>
            <person name="Novinscak A."/>
            <person name="Blom J."/>
            <person name="Leger G."/>
            <person name="Thomashow L.S."/>
            <person name="Cazorla F.M."/>
            <person name="Josic D."/>
            <person name="Filion M."/>
        </authorList>
    </citation>
    <scope>NUCLEOTIDE SEQUENCE [LARGE SCALE GENOMIC DNA]</scope>
    <source>
        <strain evidence="1 2">30B</strain>
    </source>
</reference>
<gene>
    <name evidence="1" type="ORF">C4K03_1903</name>
</gene>
<accession>A0A3G7U5Y9</accession>
<protein>
    <submittedName>
        <fullName evidence="1">Uncharacterized protein</fullName>
    </submittedName>
</protein>
<name>A0A3G7U5Y9_9PSED</name>
<sequence length="45" mass="4870">MERHKGIPLSLALLHSGAHTMLFKASSSSQTKLVMVLAGSFRSSR</sequence>